<sequence>MSLVGEERKRVIISDLEEMGQVRVAQLAKKFDVSTETIRRYLEELESENKLKKVYGGAVKVDADTVEPGLYEREVVRIQEKRKIAEKAVEFINDNDVIIIDEGTTTLQMVKSLCEKQNITVITNSFPVASALMSYANNKHFDGEIIFIGGNVRPLHYRSGGSLTEKMAREFYADKAFISADGLVNPNGVMSYDLEKSQLAQAYIQNATESFILADHTKIGVKANYRICKVDQFDYVICDHSMPKEWSNEKLNEKWIIS</sequence>
<dbReference type="PANTHER" id="PTHR30363">
    <property type="entry name" value="HTH-TYPE TRANSCRIPTIONAL REGULATOR SRLR-RELATED"/>
    <property type="match status" value="1"/>
</dbReference>
<dbReference type="SUPFAM" id="SSF46785">
    <property type="entry name" value="Winged helix' DNA-binding domain"/>
    <property type="match status" value="1"/>
</dbReference>
<keyword evidence="2" id="KW-0804">Transcription</keyword>
<dbReference type="Gene3D" id="3.40.50.1360">
    <property type="match status" value="1"/>
</dbReference>
<dbReference type="InterPro" id="IPR050313">
    <property type="entry name" value="Carb_Metab_HTH_regulators"/>
</dbReference>
<accession>A0ABS2ZBE8</accession>
<dbReference type="SUPFAM" id="SSF100950">
    <property type="entry name" value="NagB/RpiA/CoA transferase-like"/>
    <property type="match status" value="1"/>
</dbReference>
<gene>
    <name evidence="4" type="ORF">JYA64_06785</name>
</gene>
<dbReference type="Pfam" id="PF00455">
    <property type="entry name" value="DeoRC"/>
    <property type="match status" value="1"/>
</dbReference>
<dbReference type="InterPro" id="IPR014036">
    <property type="entry name" value="DeoR-like_C"/>
</dbReference>
<evidence type="ECO:0000313" key="5">
    <source>
        <dbReference type="Proteomes" id="UP001319060"/>
    </source>
</evidence>
<dbReference type="PRINTS" id="PR00037">
    <property type="entry name" value="HTHLACR"/>
</dbReference>
<reference evidence="4 5" key="1">
    <citation type="submission" date="2021-01" db="EMBL/GenBank/DDBJ databases">
        <title>Genome Sequencing of Type Strains.</title>
        <authorList>
            <person name="Lemaire J.F."/>
            <person name="Inderbitzin P."/>
            <person name="Collins S.B."/>
            <person name="Wespe N."/>
            <person name="Knight-Connoni V."/>
        </authorList>
    </citation>
    <scope>NUCLEOTIDE SEQUENCE [LARGE SCALE GENOMIC DNA]</scope>
    <source>
        <strain evidence="4 5">DSM 14730</strain>
    </source>
</reference>
<dbReference type="PROSITE" id="PS51000">
    <property type="entry name" value="HTH_DEOR_2"/>
    <property type="match status" value="1"/>
</dbReference>
<evidence type="ECO:0000259" key="3">
    <source>
        <dbReference type="PROSITE" id="PS51000"/>
    </source>
</evidence>
<dbReference type="Gene3D" id="1.10.10.10">
    <property type="entry name" value="Winged helix-like DNA-binding domain superfamily/Winged helix DNA-binding domain"/>
    <property type="match status" value="1"/>
</dbReference>
<dbReference type="InterPro" id="IPR037171">
    <property type="entry name" value="NagB/RpiA_transferase-like"/>
</dbReference>
<dbReference type="InterPro" id="IPR036388">
    <property type="entry name" value="WH-like_DNA-bd_sf"/>
</dbReference>
<dbReference type="PANTHER" id="PTHR30363:SF44">
    <property type="entry name" value="AGA OPERON TRANSCRIPTIONAL REPRESSOR-RELATED"/>
    <property type="match status" value="1"/>
</dbReference>
<comment type="caution">
    <text evidence="4">The sequence shown here is derived from an EMBL/GenBank/DDBJ whole genome shotgun (WGS) entry which is preliminary data.</text>
</comment>
<dbReference type="Pfam" id="PF08220">
    <property type="entry name" value="HTH_DeoR"/>
    <property type="match status" value="1"/>
</dbReference>
<dbReference type="RefSeq" id="WP_188403365.1">
    <property type="nucleotide sequence ID" value="NZ_BMCE01000002.1"/>
</dbReference>
<name>A0ABS2ZBE8_9BACL</name>
<dbReference type="EMBL" id="JAFHKS010000042">
    <property type="protein sequence ID" value="MBN3544992.1"/>
    <property type="molecule type" value="Genomic_DNA"/>
</dbReference>
<dbReference type="InterPro" id="IPR036390">
    <property type="entry name" value="WH_DNA-bd_sf"/>
</dbReference>
<dbReference type="Proteomes" id="UP001319060">
    <property type="component" value="Unassembled WGS sequence"/>
</dbReference>
<protein>
    <submittedName>
        <fullName evidence="4">DeoR/GlpR transcriptional regulator</fullName>
    </submittedName>
</protein>
<dbReference type="SMART" id="SM01134">
    <property type="entry name" value="DeoRC"/>
    <property type="match status" value="1"/>
</dbReference>
<dbReference type="InterPro" id="IPR001034">
    <property type="entry name" value="DeoR_HTH"/>
</dbReference>
<dbReference type="SMART" id="SM00420">
    <property type="entry name" value="HTH_DEOR"/>
    <property type="match status" value="1"/>
</dbReference>
<evidence type="ECO:0000256" key="1">
    <source>
        <dbReference type="ARBA" id="ARBA00023015"/>
    </source>
</evidence>
<evidence type="ECO:0000313" key="4">
    <source>
        <dbReference type="EMBL" id="MBN3544992.1"/>
    </source>
</evidence>
<feature type="domain" description="HTH deoR-type" evidence="3">
    <location>
        <begin position="5"/>
        <end position="60"/>
    </location>
</feature>
<evidence type="ECO:0000256" key="2">
    <source>
        <dbReference type="ARBA" id="ARBA00023163"/>
    </source>
</evidence>
<keyword evidence="5" id="KW-1185">Reference proteome</keyword>
<organism evidence="4 5">
    <name type="scientific">Fictibacillus barbaricus</name>
    <dbReference type="NCBI Taxonomy" id="182136"/>
    <lineage>
        <taxon>Bacteria</taxon>
        <taxon>Bacillati</taxon>
        <taxon>Bacillota</taxon>
        <taxon>Bacilli</taxon>
        <taxon>Bacillales</taxon>
        <taxon>Fictibacillaceae</taxon>
        <taxon>Fictibacillus</taxon>
    </lineage>
</organism>
<keyword evidence="1" id="KW-0805">Transcription regulation</keyword>
<proteinExistence type="predicted"/>